<dbReference type="Gene3D" id="3.20.20.80">
    <property type="entry name" value="Glycosidases"/>
    <property type="match status" value="1"/>
</dbReference>
<gene>
    <name evidence="1" type="ORF">FHS87_001068</name>
</gene>
<dbReference type="InterPro" id="IPR017853">
    <property type="entry name" value="GH"/>
</dbReference>
<dbReference type="Proteomes" id="UP000580654">
    <property type="component" value="Unassembled WGS sequence"/>
</dbReference>
<accession>A0A840Y2M8</accession>
<keyword evidence="2" id="KW-1185">Reference proteome</keyword>
<dbReference type="RefSeq" id="WP_184514617.1">
    <property type="nucleotide sequence ID" value="NZ_JACIJD010000003.1"/>
</dbReference>
<protein>
    <recommendedName>
        <fullName evidence="3">Glycoside hydrolase family 5 domain-containing protein</fullName>
    </recommendedName>
</protein>
<dbReference type="SUPFAM" id="SSF51445">
    <property type="entry name" value="(Trans)glycosidases"/>
    <property type="match status" value="1"/>
</dbReference>
<organism evidence="1 2">
    <name type="scientific">Muricoccus pecuniae</name>
    <dbReference type="NCBI Taxonomy" id="693023"/>
    <lineage>
        <taxon>Bacteria</taxon>
        <taxon>Pseudomonadati</taxon>
        <taxon>Pseudomonadota</taxon>
        <taxon>Alphaproteobacteria</taxon>
        <taxon>Acetobacterales</taxon>
        <taxon>Roseomonadaceae</taxon>
        <taxon>Muricoccus</taxon>
    </lineage>
</organism>
<evidence type="ECO:0000313" key="2">
    <source>
        <dbReference type="Proteomes" id="UP000580654"/>
    </source>
</evidence>
<evidence type="ECO:0008006" key="3">
    <source>
        <dbReference type="Google" id="ProtNLM"/>
    </source>
</evidence>
<evidence type="ECO:0000313" key="1">
    <source>
        <dbReference type="EMBL" id="MBB5693049.1"/>
    </source>
</evidence>
<comment type="caution">
    <text evidence="1">The sequence shown here is derived from an EMBL/GenBank/DDBJ whole genome shotgun (WGS) entry which is preliminary data.</text>
</comment>
<dbReference type="AlphaFoldDB" id="A0A840Y2M8"/>
<proteinExistence type="predicted"/>
<sequence>MLAPASVRKRCIWQTKLYAVVLTLFILLLEAFFQPAVQARANDELLAGINQTQLGWMPADQRQQILDDLARYDVQVLRVTLYQPFASTISAIEGAAKRDIAVLLNLSLNIKDYFSPEVSLRPGGRVESSYPLSSIDVDGFARHFRLVWSEIERRGIKIAAIEVGNEINWAFNGDVGADLPRPGRVYETVDELPDRGRFLAGLGKYIELLKAVREVRDSVGGLNHSTLIISAGLARIHPDFAARIRADAVDAGLTLSLLAERGLGRYADAAGIHQYPFVSATPAQREQALEDALSDCRRGRTARACWLTEWGISNTSTSCPISDAARADLVRETRSSLMRAAQRGELEAAFYFEWNGKSQRSIWRCGGLTEAGREAIRPISREPGARGNGHSP</sequence>
<name>A0A840Y2M8_9PROT</name>
<dbReference type="EMBL" id="JACIJD010000003">
    <property type="protein sequence ID" value="MBB5693049.1"/>
    <property type="molecule type" value="Genomic_DNA"/>
</dbReference>
<reference evidence="1 2" key="1">
    <citation type="submission" date="2020-08" db="EMBL/GenBank/DDBJ databases">
        <title>Genomic Encyclopedia of Type Strains, Phase IV (KMG-IV): sequencing the most valuable type-strain genomes for metagenomic binning, comparative biology and taxonomic classification.</title>
        <authorList>
            <person name="Goeker M."/>
        </authorList>
    </citation>
    <scope>NUCLEOTIDE SEQUENCE [LARGE SCALE GENOMIC DNA]</scope>
    <source>
        <strain evidence="1 2">DSM 25622</strain>
    </source>
</reference>